<dbReference type="Pfam" id="PF13018">
    <property type="entry name" value="ESPR"/>
    <property type="match status" value="1"/>
</dbReference>
<evidence type="ECO:0000256" key="4">
    <source>
        <dbReference type="ARBA" id="ARBA00023026"/>
    </source>
</evidence>
<dbReference type="Pfam" id="PF04829">
    <property type="entry name" value="PT-VENN"/>
    <property type="match status" value="1"/>
</dbReference>
<name>A0A378TZJ8_NEIEL</name>
<dbReference type="NCBIfam" id="TIGR01901">
    <property type="entry name" value="adhes_NPXG"/>
    <property type="match status" value="1"/>
</dbReference>
<evidence type="ECO:0000256" key="1">
    <source>
        <dbReference type="ARBA" id="ARBA00004219"/>
    </source>
</evidence>
<protein>
    <submittedName>
        <fullName evidence="10">Putative hemagglutinin</fullName>
    </submittedName>
</protein>
<feature type="compositionally biased region" description="Polar residues" evidence="7">
    <location>
        <begin position="2105"/>
        <end position="2121"/>
    </location>
</feature>
<dbReference type="Gene3D" id="2.160.20.10">
    <property type="entry name" value="Single-stranded right-handed beta-helix, Pectin lyase-like"/>
    <property type="match status" value="1"/>
</dbReference>
<sequence>MNKTLYRIIFNRKRGCMMVVAETAKREGKSCADTDSGSVHVETNPINGFALRSRAFSISLLGFSLFLALGTASITHAQGIVADKHAPKTQQATILQTGNGTPQINIQTPTSAGVSVNQYQQFDVNGKGAILNNSRGNVQTQLGGWIQSNPWLARGEARVIVNQINSSHPSQLNGYIEVGGRRAEVVIANPVGIEVNGGGFINASRATLTTGTPQYQAGALTGFQVRSGEVAIHGQGLDTRDTDYTRILSYHTKVNAPIWGKDVRVVAGQNDVAATGDVHSHIQSNAAANTLTQGANAPMFAIDTGALGGMYANKITLISTTEQAGIRNQGQLFATAGNVAIDAKGQLVNSGTIAATNAQDANHSEAHKVNIRSQTVKNSGTIASQQSTQIQSQSIQNTGTVLSSGELDIHNSGSLKNQTSGNIQAARLAVHTDALDNQGTIAQTGSQKLHIQANGQLSNSGKIGLPDTTPTASNNSGNHTGNHHNTPSHSSATAPTTATGMGSATVSTSITNAPTFADGTIQTRGALNNSGNIIANGQTNVTAQHGLHNAGQMAIHQLNAKGSAFNNHNGTLISDKAHIQTNNLNNQNGNITTRQQLAIETAQLNNANGQLLSAEKADLAVSGSLNNTQKAEIQAKHLNLDVGHLDNAGHILSESGRIASQNSLRNSGNIAVGELTTKGQILDNTQGQIAVDKADIQSQQLLNQNGNITTTKQLTVHSQKAENQQGKLLSVENAQFTVSGSLNNQNGEIATNQQLTINDGRQYTLAIDNTNGKIQSGHDVVIQAKSLSNNGMLAADNKLDIVLKDDFHVERNIVAGNELSFNTQGSLKNSHTLQAGKHIQIQANSIDNAAQGSIQSSGTTNIVAQHNLTNRGLIDGQQTKIQAGQVNNIGTGRIYGDNIAIAATRLDNQDENGTGATIAARENLNLGVHQLSNRENSLIYSGNDMAIGGALDAQGQAIGKAKSIRNASATIEAAGKMRLGVEKLLNTNEHLQTQLVETGREHIVDYEAFGRHELLREGTQQALGWFVYNDESDHLHTPDGVNHENWHKYDYEKVTQKTQVTQTAPAKIISGNDLTIDGKEVFNTDSQIIAGGNLIVQTEKDGLHNEQTFGEKKVFSENGKLHNYWRAHRKGRDETGHSEQNYILPKEITRNISLGSFAYESHSQALSHNAPNQGTALPTSQWDNIRTVQNNGISLPNTPNPFTQLPSSSLYIINPANKGYLVETDPRFANYRQWLGSDYMLGSLKLDPNNLHKRLGDGYYEQRLINEQIADLTGHRRLDGYQNDEAQFKALMDNGATAARSMNLTVGIALNAEQVAQLTSDIVWLVHKEVKLPDGSTQTVLVPQVYVRVKNGDIDGKGALLSGSNAQIDVSGSLKNSGTIAGRNALIINTDTLDNIGGHVHAQKAAISATQDINNIGGTLSAKNALILQAGNNINSQSTTASSQNTQSSSTHLDRIAGIYITGTEKGVLAAQAGNDINIIASQISNQSEQGQTQLQAGRDINLDTVQTSKHQATHFDADNHVIRGSTNEIGSNIQTQGDVNLLAGNNLNAKAAEVSSANGTLAVSAKNDINISAGINTTHVDDASKHTGRSGGGNKLIITDKAQSHNETAQSSTFDSKQVVLQAGNDANIHGSNVISDNGTHIQAGNHVHIGTTQTHNQSETYHQTKKSGLMSAGIGFTIGSKTNTQENQSQSTEHTGSTVGSLKGDTTIMAGKHYQQIGSTVSSSEGNNTIHAQSIDIQAAHNQLNSNTTQTYEQKGLTVAFSSPVTDLAQQAIAVAQSSKQVGQSKNGRVNAMAAANAGWQAYQTGKSAQNLANGTTNANQVSISITYGEQKNQQTTQIQASQAQASQIQAGGKTTLIATGAAEQSNITITGSDVAGKAGTTLIADNDITLQSAEQSSRERSNNKSSGWNAGVAVSFGQGGWSLGITAGGNVGKGYGNGDSITHRHSHIGDKGSRTIIQSGGNSTIKGAQVIGQGVQVDAQNLTIQSVQDSESYQSKQQNASAQVTVGYGFSASGSYSQSKINAEHQSVSEQSGIYAGDAGYQVNVKQHTQLDGGIITSSQSAEDNGKNRFITGTLASSDIQNYSRYKGESFGLGASATISGKTLGQGEQNHPQDSHLTSVADKNGTSSSVGYGSDRDNQSSITKSGINTQNIRITDEDKQIQLTGKTAQETKADIYTNTTSETAQQHSGSLKNVFDKEKVQSELDLQRAVSQSFNQNVQAANTEINQRLDQLKAQLEKGEISQSDYDTQVKNWQRGQVLLNSIAAGLSAPTQSTTGIVAATASPALSYEIGQQFKKHNAEGTPAHILAHAVLGAAVAAAGDNNALAGAISAGGAEAAAPIISNYLYNEQDGSKLTAEQKETVTAITNLLGTATGAAIGNSATNAAQGSLNTQSAVENNYISFPNKNDAMQFINIIAPSTPNLKLKVDENNRLVIDGYHYENLDGVLTLVSDETGAPIVLQGKTVFENLLISSMKNPDENKFPITDNPTLYVDSYAKMIWDPSDFNTPNMNDNAQTNKEYQHLANRLLITQPIVERLNSQNYTQNSEEFDKAETELNSILHKYRYNRLKDFLTDVTPIKLKERQGQNLTSEEHNLLQDANLAFQYHTILKMFSDNIYKKGMNVQSDILKEKFPHLKDKIISADKPENYTENGKVVGLMSDFGAVKFIMYTNPEQNQILKTRFIIE</sequence>
<evidence type="ECO:0000256" key="2">
    <source>
        <dbReference type="ARBA" id="ARBA00022656"/>
    </source>
</evidence>
<feature type="region of interest" description="Disordered" evidence="7">
    <location>
        <begin position="2105"/>
        <end position="2152"/>
    </location>
</feature>
<keyword evidence="6" id="KW-0175">Coiled coil</keyword>
<accession>A0A378TZJ8</accession>
<feature type="compositionally biased region" description="Polar residues" evidence="7">
    <location>
        <begin position="1681"/>
        <end position="1702"/>
    </location>
</feature>
<keyword evidence="8" id="KW-0812">Transmembrane</keyword>
<feature type="domain" description="Filamentous haemagglutinin FhaB/tRNA nuclease CdiA-like TPS" evidence="9">
    <location>
        <begin position="98"/>
        <end position="218"/>
    </location>
</feature>
<dbReference type="Pfam" id="PF05594">
    <property type="entry name" value="Fil_haemagg"/>
    <property type="match status" value="9"/>
</dbReference>
<dbReference type="InterPro" id="IPR011050">
    <property type="entry name" value="Pectin_lyase_fold/virulence"/>
</dbReference>
<feature type="compositionally biased region" description="Polar residues" evidence="7">
    <location>
        <begin position="2142"/>
        <end position="2152"/>
    </location>
</feature>
<feature type="region of interest" description="Disordered" evidence="7">
    <location>
        <begin position="457"/>
        <end position="506"/>
    </location>
</feature>
<reference evidence="10 11" key="1">
    <citation type="submission" date="2018-06" db="EMBL/GenBank/DDBJ databases">
        <authorList>
            <consortium name="Pathogen Informatics"/>
            <person name="Doyle S."/>
        </authorList>
    </citation>
    <scope>NUCLEOTIDE SEQUENCE [LARGE SCALE GENOMIC DNA]</scope>
    <source>
        <strain evidence="10 11">NCTC10660</strain>
    </source>
</reference>
<dbReference type="InterPro" id="IPR008619">
    <property type="entry name" value="Filamentous_hemagglutn_rpt"/>
</dbReference>
<evidence type="ECO:0000313" key="11">
    <source>
        <dbReference type="Proteomes" id="UP000254927"/>
    </source>
</evidence>
<dbReference type="InterPro" id="IPR025157">
    <property type="entry name" value="Hemagglutinin_rpt"/>
</dbReference>
<dbReference type="NCBIfam" id="TIGR01731">
    <property type="entry name" value="fil_hemag_20aa"/>
    <property type="match status" value="14"/>
</dbReference>
<dbReference type="EMBL" id="UGQW01000002">
    <property type="protein sequence ID" value="STZ67542.1"/>
    <property type="molecule type" value="Genomic_DNA"/>
</dbReference>
<evidence type="ECO:0000256" key="5">
    <source>
        <dbReference type="ARBA" id="ARBA00024043"/>
    </source>
</evidence>
<dbReference type="Proteomes" id="UP000254927">
    <property type="component" value="Unassembled WGS sequence"/>
</dbReference>
<dbReference type="InterPro" id="IPR008638">
    <property type="entry name" value="FhaB/CdiA-like_TPS"/>
</dbReference>
<dbReference type="InterPro" id="IPR006914">
    <property type="entry name" value="VENN_dom"/>
</dbReference>
<feature type="transmembrane region" description="Helical" evidence="8">
    <location>
        <begin position="55"/>
        <end position="74"/>
    </location>
</feature>
<keyword evidence="3" id="KW-1266">Target cell cytoplasm</keyword>
<dbReference type="SUPFAM" id="SSF51126">
    <property type="entry name" value="Pectin lyase-like"/>
    <property type="match status" value="1"/>
</dbReference>
<dbReference type="GO" id="GO:0003824">
    <property type="term" value="F:catalytic activity"/>
    <property type="evidence" value="ECO:0007669"/>
    <property type="project" value="UniProtKB-ARBA"/>
</dbReference>
<keyword evidence="4" id="KW-0843">Virulence</keyword>
<dbReference type="InterPro" id="IPR010069">
    <property type="entry name" value="CdiA_FHA1_rpt"/>
</dbReference>
<feature type="compositionally biased region" description="Low complexity" evidence="7">
    <location>
        <begin position="473"/>
        <end position="505"/>
    </location>
</feature>
<dbReference type="Pfam" id="PF05860">
    <property type="entry name" value="TPS"/>
    <property type="match status" value="1"/>
</dbReference>
<evidence type="ECO:0000256" key="3">
    <source>
        <dbReference type="ARBA" id="ARBA00022913"/>
    </source>
</evidence>
<comment type="similarity">
    <text evidence="5">In the N-terminal section; belongs to the CdiA toxin family.</text>
</comment>
<evidence type="ECO:0000256" key="8">
    <source>
        <dbReference type="SAM" id="Phobius"/>
    </source>
</evidence>
<gene>
    <name evidence="10" type="primary">fhaB_3</name>
    <name evidence="10" type="ORF">NCTC10660_01025</name>
</gene>
<comment type="subcellular location">
    <subcellularLocation>
        <location evidence="1">Target cell</location>
        <location evidence="1">Target cell cytoplasm</location>
    </subcellularLocation>
</comment>
<dbReference type="InterPro" id="IPR024973">
    <property type="entry name" value="ESPR"/>
</dbReference>
<proteinExistence type="inferred from homology"/>
<evidence type="ECO:0000256" key="6">
    <source>
        <dbReference type="SAM" id="Coils"/>
    </source>
</evidence>
<evidence type="ECO:0000259" key="9">
    <source>
        <dbReference type="SMART" id="SM00912"/>
    </source>
</evidence>
<evidence type="ECO:0000313" key="10">
    <source>
        <dbReference type="EMBL" id="STZ67542.1"/>
    </source>
</evidence>
<keyword evidence="8" id="KW-1133">Transmembrane helix</keyword>
<keyword evidence="8" id="KW-0472">Membrane</keyword>
<organism evidence="10 11">
    <name type="scientific">Neisseria elongata</name>
    <dbReference type="NCBI Taxonomy" id="495"/>
    <lineage>
        <taxon>Bacteria</taxon>
        <taxon>Pseudomonadati</taxon>
        <taxon>Pseudomonadota</taxon>
        <taxon>Betaproteobacteria</taxon>
        <taxon>Neisseriales</taxon>
        <taxon>Neisseriaceae</taxon>
        <taxon>Neisseria</taxon>
    </lineage>
</organism>
<feature type="coiled-coil region" evidence="6">
    <location>
        <begin position="2218"/>
        <end position="2245"/>
    </location>
</feature>
<dbReference type="GO" id="GO:0090729">
    <property type="term" value="F:toxin activity"/>
    <property type="evidence" value="ECO:0007669"/>
    <property type="project" value="UniProtKB-KW"/>
</dbReference>
<dbReference type="InterPro" id="IPR012334">
    <property type="entry name" value="Pectin_lyas_fold"/>
</dbReference>
<dbReference type="Pfam" id="PF13332">
    <property type="entry name" value="Fil_haemagg_2"/>
    <property type="match status" value="2"/>
</dbReference>
<evidence type="ECO:0000256" key="7">
    <source>
        <dbReference type="SAM" id="MobiDB-lite"/>
    </source>
</evidence>
<keyword evidence="2" id="KW-0800">Toxin</keyword>
<dbReference type="SMART" id="SM00912">
    <property type="entry name" value="Haemagg_act"/>
    <property type="match status" value="1"/>
</dbReference>
<feature type="region of interest" description="Disordered" evidence="7">
    <location>
        <begin position="1681"/>
        <end position="1706"/>
    </location>
</feature>